<protein>
    <submittedName>
        <fullName evidence="1">Uncharacterized protein</fullName>
    </submittedName>
</protein>
<evidence type="ECO:0000313" key="1">
    <source>
        <dbReference type="EMBL" id="ALL68551.1"/>
    </source>
</evidence>
<accession>A0A0P0RJ12</accession>
<organism evidence="1 2">
    <name type="scientific">Paraburkholderia caribensis MBA4</name>
    <dbReference type="NCBI Taxonomy" id="1323664"/>
    <lineage>
        <taxon>Bacteria</taxon>
        <taxon>Pseudomonadati</taxon>
        <taxon>Pseudomonadota</taxon>
        <taxon>Betaproteobacteria</taxon>
        <taxon>Burkholderiales</taxon>
        <taxon>Burkholderiaceae</taxon>
        <taxon>Paraburkholderia</taxon>
    </lineage>
</organism>
<proteinExistence type="predicted"/>
<sequence length="80" mass="9023">MHINDGVLHRGDSFINEQGVVSSAPGEIELFEFAALLADLLEPLSHVQIVLSTDWVLRFGFEEARDHYRWRSGSESACHL</sequence>
<dbReference type="Pfam" id="PF18143">
    <property type="entry name" value="HAD_SAK_2"/>
    <property type="match status" value="1"/>
</dbReference>
<dbReference type="AlphaFoldDB" id="A0A0P0RJ12"/>
<evidence type="ECO:0000313" key="2">
    <source>
        <dbReference type="Proteomes" id="UP000019146"/>
    </source>
</evidence>
<dbReference type="EMBL" id="CP012747">
    <property type="protein sequence ID" value="ALL68551.1"/>
    <property type="molecule type" value="Genomic_DNA"/>
</dbReference>
<reference evidence="1 2" key="1">
    <citation type="journal article" date="2014" name="Genome Announc.">
        <title>Draft Genome Sequence of the Haloacid-Degrading Burkholderia caribensis Strain MBA4.</title>
        <authorList>
            <person name="Pan Y."/>
            <person name="Kong K.F."/>
            <person name="Tsang J.S."/>
        </authorList>
    </citation>
    <scope>NUCLEOTIDE SEQUENCE [LARGE SCALE GENOMIC DNA]</scope>
    <source>
        <strain evidence="1 2">MBA4</strain>
    </source>
</reference>
<dbReference type="Proteomes" id="UP000019146">
    <property type="component" value="Chromosome 2"/>
</dbReference>
<name>A0A0P0RJ12_9BURK</name>
<gene>
    <name evidence="1" type="ORF">K788_00002125</name>
</gene>
<dbReference type="KEGG" id="bcai:K788_00002125"/>